<proteinExistence type="predicted"/>
<sequence length="121" mass="14082">MTDLVINFDAPDSKLVLYDALRSLRGEHVIKIKKRSKGRSLQQNKYYWVILQYIADYTGHSTVFLHEYYKHEFIPLVKFQDDYRLTTSDMTTQQISDYIDLAREHAASLEVVVPDADGVIP</sequence>
<reference evidence="1 2" key="1">
    <citation type="submission" date="2020-06" db="EMBL/GenBank/DDBJ databases">
        <title>Dyadobacter sandarakinus sp. nov., isolated from the soil of the Arctic Yellow River Station.</title>
        <authorList>
            <person name="Zhang Y."/>
            <person name="Peng F."/>
        </authorList>
    </citation>
    <scope>NUCLEOTIDE SEQUENCE [LARGE SCALE GENOMIC DNA]</scope>
    <source>
        <strain evidence="1 2">Q3-56</strain>
    </source>
</reference>
<accession>A0ABX7I1M8</accession>
<dbReference type="Proteomes" id="UP000612680">
    <property type="component" value="Chromosome"/>
</dbReference>
<dbReference type="EMBL" id="CP056775">
    <property type="protein sequence ID" value="QRQ99759.1"/>
    <property type="molecule type" value="Genomic_DNA"/>
</dbReference>
<organism evidence="1 2">
    <name type="scientific">Dyadobacter sandarakinus</name>
    <dbReference type="NCBI Taxonomy" id="2747268"/>
    <lineage>
        <taxon>Bacteria</taxon>
        <taxon>Pseudomonadati</taxon>
        <taxon>Bacteroidota</taxon>
        <taxon>Cytophagia</taxon>
        <taxon>Cytophagales</taxon>
        <taxon>Spirosomataceae</taxon>
        <taxon>Dyadobacter</taxon>
    </lineage>
</organism>
<gene>
    <name evidence="1" type="ORF">HWI92_01905</name>
</gene>
<protein>
    <recommendedName>
        <fullName evidence="3">Phage integrase SAM-like domain-containing protein</fullName>
    </recommendedName>
</protein>
<keyword evidence="2" id="KW-1185">Reference proteome</keyword>
<evidence type="ECO:0000313" key="1">
    <source>
        <dbReference type="EMBL" id="QRQ99759.1"/>
    </source>
</evidence>
<dbReference type="RefSeq" id="WP_204660521.1">
    <property type="nucleotide sequence ID" value="NZ_CP056775.1"/>
</dbReference>
<dbReference type="Gene3D" id="1.10.3790.10">
    <property type="entry name" value="NinB"/>
    <property type="match status" value="1"/>
</dbReference>
<dbReference type="InterPro" id="IPR036619">
    <property type="entry name" value="NinB_sf"/>
</dbReference>
<evidence type="ECO:0000313" key="2">
    <source>
        <dbReference type="Proteomes" id="UP000612680"/>
    </source>
</evidence>
<name>A0ABX7I1M8_9BACT</name>
<evidence type="ECO:0008006" key="3">
    <source>
        <dbReference type="Google" id="ProtNLM"/>
    </source>
</evidence>
<dbReference type="SUPFAM" id="SSF103370">
    <property type="entry name" value="NinB"/>
    <property type="match status" value="1"/>
</dbReference>